<dbReference type="SUPFAM" id="SSF46934">
    <property type="entry name" value="UBA-like"/>
    <property type="match status" value="1"/>
</dbReference>
<feature type="region of interest" description="Disordered" evidence="1">
    <location>
        <begin position="1181"/>
        <end position="1204"/>
    </location>
</feature>
<feature type="region of interest" description="Disordered" evidence="1">
    <location>
        <begin position="128"/>
        <end position="161"/>
    </location>
</feature>
<dbReference type="PROSITE" id="PS50828">
    <property type="entry name" value="SMR"/>
    <property type="match status" value="1"/>
</dbReference>
<dbReference type="Gene3D" id="1.10.8.10">
    <property type="entry name" value="DNA helicase RuvA subunit, C-terminal domain"/>
    <property type="match status" value="1"/>
</dbReference>
<dbReference type="InterPro" id="IPR009060">
    <property type="entry name" value="UBA-like_sf"/>
</dbReference>
<dbReference type="InterPro" id="IPR041801">
    <property type="entry name" value="N4BP2_CUE"/>
</dbReference>
<feature type="region of interest" description="Disordered" evidence="1">
    <location>
        <begin position="1376"/>
        <end position="1404"/>
    </location>
</feature>
<dbReference type="SUPFAM" id="SSF52540">
    <property type="entry name" value="P-loop containing nucleoside triphosphate hydrolases"/>
    <property type="match status" value="1"/>
</dbReference>
<dbReference type="EMBL" id="JAINUF010000020">
    <property type="protein sequence ID" value="KAJ8336018.1"/>
    <property type="molecule type" value="Genomic_DNA"/>
</dbReference>
<name>A0A9Q1EBZ7_SYNKA</name>
<organism evidence="4 5">
    <name type="scientific">Synaphobranchus kaupii</name>
    <name type="common">Kaup's arrowtooth eel</name>
    <dbReference type="NCBI Taxonomy" id="118154"/>
    <lineage>
        <taxon>Eukaryota</taxon>
        <taxon>Metazoa</taxon>
        <taxon>Chordata</taxon>
        <taxon>Craniata</taxon>
        <taxon>Vertebrata</taxon>
        <taxon>Euteleostomi</taxon>
        <taxon>Actinopterygii</taxon>
        <taxon>Neopterygii</taxon>
        <taxon>Teleostei</taxon>
        <taxon>Anguilliformes</taxon>
        <taxon>Synaphobranchidae</taxon>
        <taxon>Synaphobranchus</taxon>
    </lineage>
</organism>
<feature type="compositionally biased region" description="Low complexity" evidence="1">
    <location>
        <begin position="1262"/>
        <end position="1275"/>
    </location>
</feature>
<evidence type="ECO:0000313" key="5">
    <source>
        <dbReference type="Proteomes" id="UP001152622"/>
    </source>
</evidence>
<dbReference type="PROSITE" id="PS51140">
    <property type="entry name" value="CUE"/>
    <property type="match status" value="1"/>
</dbReference>
<dbReference type="InterPro" id="IPR056719">
    <property type="entry name" value="DUF7817"/>
</dbReference>
<dbReference type="InterPro" id="IPR002625">
    <property type="entry name" value="Smr_dom"/>
</dbReference>
<feature type="compositionally biased region" description="Low complexity" evidence="1">
    <location>
        <begin position="623"/>
        <end position="655"/>
    </location>
</feature>
<feature type="region of interest" description="Disordered" evidence="1">
    <location>
        <begin position="559"/>
        <end position="589"/>
    </location>
</feature>
<dbReference type="CDD" id="cd14279">
    <property type="entry name" value="CUE"/>
    <property type="match status" value="1"/>
</dbReference>
<dbReference type="InterPro" id="IPR056720">
    <property type="entry name" value="DUF7818"/>
</dbReference>
<feature type="region of interest" description="Disordered" evidence="1">
    <location>
        <begin position="1"/>
        <end position="54"/>
    </location>
</feature>
<feature type="compositionally biased region" description="Basic and acidic residues" evidence="1">
    <location>
        <begin position="865"/>
        <end position="875"/>
    </location>
</feature>
<feature type="compositionally biased region" description="Low complexity" evidence="1">
    <location>
        <begin position="984"/>
        <end position="995"/>
    </location>
</feature>
<dbReference type="Pfam" id="PF01713">
    <property type="entry name" value="Smr"/>
    <property type="match status" value="1"/>
</dbReference>
<feature type="compositionally biased region" description="Polar residues" evidence="1">
    <location>
        <begin position="741"/>
        <end position="752"/>
    </location>
</feature>
<keyword evidence="5" id="KW-1185">Reference proteome</keyword>
<dbReference type="GO" id="GO:0004519">
    <property type="term" value="F:endonuclease activity"/>
    <property type="evidence" value="ECO:0007669"/>
    <property type="project" value="TreeGrafter"/>
</dbReference>
<dbReference type="Gene3D" id="3.30.1370.110">
    <property type="match status" value="1"/>
</dbReference>
<dbReference type="SMART" id="SM00463">
    <property type="entry name" value="SMR"/>
    <property type="match status" value="1"/>
</dbReference>
<dbReference type="GO" id="GO:0043130">
    <property type="term" value="F:ubiquitin binding"/>
    <property type="evidence" value="ECO:0007669"/>
    <property type="project" value="InterPro"/>
</dbReference>
<dbReference type="Proteomes" id="UP001152622">
    <property type="component" value="Chromosome 20"/>
</dbReference>
<feature type="region of interest" description="Disordered" evidence="1">
    <location>
        <begin position="843"/>
        <end position="898"/>
    </location>
</feature>
<accession>A0A9Q1EBZ7</accession>
<evidence type="ECO:0008006" key="6">
    <source>
        <dbReference type="Google" id="ProtNLM"/>
    </source>
</evidence>
<dbReference type="InterPro" id="IPR056718">
    <property type="entry name" value="DUF7816"/>
</dbReference>
<dbReference type="InterPro" id="IPR036063">
    <property type="entry name" value="Smr_dom_sf"/>
</dbReference>
<evidence type="ECO:0000256" key="1">
    <source>
        <dbReference type="SAM" id="MobiDB-lite"/>
    </source>
</evidence>
<feature type="compositionally biased region" description="Polar residues" evidence="1">
    <location>
        <begin position="562"/>
        <end position="582"/>
    </location>
</feature>
<comment type="caution">
    <text evidence="4">The sequence shown here is derived from an EMBL/GenBank/DDBJ whole genome shotgun (WGS) entry which is preliminary data.</text>
</comment>
<gene>
    <name evidence="4" type="ORF">SKAU_G00393610</name>
</gene>
<feature type="region of interest" description="Disordered" evidence="1">
    <location>
        <begin position="915"/>
        <end position="1053"/>
    </location>
</feature>
<dbReference type="SMART" id="SM00546">
    <property type="entry name" value="CUE"/>
    <property type="match status" value="2"/>
</dbReference>
<dbReference type="PANTHER" id="PTHR46535:SF1">
    <property type="entry name" value="NEDD4-BINDING PROTEIN 2"/>
    <property type="match status" value="1"/>
</dbReference>
<dbReference type="Pfam" id="PF08590">
    <property type="entry name" value="DUF1771"/>
    <property type="match status" value="1"/>
</dbReference>
<evidence type="ECO:0000259" key="2">
    <source>
        <dbReference type="PROSITE" id="PS50828"/>
    </source>
</evidence>
<feature type="compositionally biased region" description="Basic and acidic residues" evidence="1">
    <location>
        <begin position="1376"/>
        <end position="1398"/>
    </location>
</feature>
<dbReference type="Pfam" id="PF13671">
    <property type="entry name" value="AAA_33"/>
    <property type="match status" value="1"/>
</dbReference>
<sequence>MPRKKKSAQSPARAPGLSADRGVGWNSGPFMADQAMARNESKNSDNVGPGKSTNVRFAGKEEIVNKMQEMFSHLDPEVIYLVLNECDFRVEHAMDSLLELSVAAEETAPEPAALSGFELAAALLYTEPRQDESSTAAAANGPQVLGGEREEGGDPDSTGNRLTAEFDMLIDREMETLSTQPPLSGGAFTPLSQEGESRQALPELLQSSVGQEQRPGLGQQVQTEGGGGSSGTLSPLSGLSFSGPPLFQERPALLDFSHLAAESASRVPTLDLGGHGRPSAFQAYRKSPWSRGSGGRQVTACGGGEVALPDPGMGASFGQSVAGKAHLATPSLFWNTQAPEFQPQSPGLAFITPVVLNPTPWGSQPVRHWFAHDPAQQAPLKPAATIPRSWALPAAPKHPAPLRGAPLEGKVLVLLRGAPGSGKSTLARSILIQNPGGVVLSSDEFFSRDGHYRYNPTLLGEAHAWNHCRAKEAFEKNLSPIIIDNTNMQGWEMKPYVALAKQHSYKVMFREPDTWWKFKPRELERRTKHGVSKDKIKRMLEHYERHVSVDSVMRSFHKRSELSNSNSMTHPLPETSLSQPSPSEAKPDLVEEPHLSLGSAQGYAHTYGHAPLFSSLPDVSSVGRGSAREGSLGAGSSSGSSSRDSSLQGSSVSLPSHEHVTQAGGAEPLDSSALDWELDTLPTSEYKGQAPWERAPEFSWQNRDHEGEQPVAFSESISQRVRRGRTRPRQNEADNEDEAEQSSGSDALTGNASRGEREEEAGNFRTLGCNPVRPELLDFVGDWPSEGMEQREQRLRAGRGKGTQQDGKGSAEQDGNQRAKMAEGAEKNKTEFQKLLDLLQIGTSSSQKQSSPTASSPIDFVLHSSSEDLRKDPEFCYHGTQSPMPSGREGLDQKAGRDTMPELLDCVADWTLSDITPVRDTPQSLATETPPPPPPAQTNIFTPDREQQKRDQEDWESSPTCRRDQGPAEQKAATPGGAGGAEAPGGAVAAPVSGGSHERRLRQSRRSGKQCKLALTFTSPTSPRPPESPQALPHPATVTPEPRHGSRSAQTDPRDFALLWRLDQQRREDAAAHHPEARVLGANCARFQPGPTGTPEPPVHQEVPYRVMHDKGTQVEEDELRCGNGSDVQDLQILSRHFRLVSYDTLEDLYDKCHQDIQWTTNLLLDSGEELFRDDGDHHLQSEEEQAGEEHPAQGRGLDSKAHSAKVCVEREPPIVLGAEQKDLPESESQGVGAGVSFVEAETHPVPEEGPAVEEPAVTVQYNSGAEEPAPGAEEYSVNDPYPGELSAGQPNVEPDRTTQLLDCGEAEPAEGLDGGLEARDDPAQGLGSGWSASAEAGLEEGWAALLLEEEQSKETGDLPSADEVTWSLVTRLEEMNMRDREEEQKERERVGERERASQAKQNNTPLSIQSLELKLPAELAFQLSELFGPVGIAPGMLPPEDCLVQIDLNLARLLHQKWKETIQERQRQEALSYHLLQESSVHWGELQPAAGGPTDGAWASHFLIGTDGFASLGQSEAAESFPVMDHWKAPQSHVSLRDIMLEEQVLQEHMEKSRESRADGRRDGAALLKEKQLYAMFPNIDQHFLRDIFKDHSYSLEQTTQFLRSLLDEGPVRTVVAQDTAPPRDTHRAGSNERKRKGKEAGATVTTTDFQDTTDPDYEDFRMEATLQRRKQQESFSKAAEASRQGMKDVASFYAQQGHLHGQMMREANDRAAVQIFEQVNATLLPQNVLDLHGLHVDEALYHLQRVLKEKTAEWQQGGCRPQLSVITGRGNHSQGGVARIRPAVIDYLMNREYMFTEPKCGLVLVTLH</sequence>
<feature type="compositionally biased region" description="Low complexity" evidence="1">
    <location>
        <begin position="231"/>
        <end position="242"/>
    </location>
</feature>
<feature type="region of interest" description="Disordered" evidence="1">
    <location>
        <begin position="705"/>
        <end position="828"/>
    </location>
</feature>
<dbReference type="SMART" id="SM01162">
    <property type="entry name" value="DUF1771"/>
    <property type="match status" value="1"/>
</dbReference>
<dbReference type="InterPro" id="IPR052772">
    <property type="entry name" value="Endo/PolyKinase_Domain-Protein"/>
</dbReference>
<dbReference type="InterPro" id="IPR003892">
    <property type="entry name" value="CUE"/>
</dbReference>
<feature type="region of interest" description="Disordered" evidence="1">
    <location>
        <begin position="1615"/>
        <end position="1658"/>
    </location>
</feature>
<dbReference type="GO" id="GO:0005634">
    <property type="term" value="C:nucleus"/>
    <property type="evidence" value="ECO:0007669"/>
    <property type="project" value="TreeGrafter"/>
</dbReference>
<feature type="region of interest" description="Disordered" evidence="1">
    <location>
        <begin position="1262"/>
        <end position="1331"/>
    </location>
</feature>
<dbReference type="Pfam" id="PF25126">
    <property type="entry name" value="DUF7818"/>
    <property type="match status" value="1"/>
</dbReference>
<feature type="compositionally biased region" description="Basic residues" evidence="1">
    <location>
        <begin position="999"/>
        <end position="1009"/>
    </location>
</feature>
<feature type="compositionally biased region" description="Basic and acidic residues" evidence="1">
    <location>
        <begin position="809"/>
        <end position="828"/>
    </location>
</feature>
<feature type="compositionally biased region" description="Basic and acidic residues" evidence="1">
    <location>
        <begin position="943"/>
        <end position="952"/>
    </location>
</feature>
<feature type="compositionally biased region" description="Low complexity" evidence="1">
    <location>
        <begin position="843"/>
        <end position="857"/>
    </location>
</feature>
<feature type="compositionally biased region" description="Basic and acidic residues" evidence="1">
    <location>
        <begin position="889"/>
        <end position="898"/>
    </location>
</feature>
<proteinExistence type="predicted"/>
<feature type="compositionally biased region" description="Basic and acidic residues" evidence="1">
    <location>
        <begin position="1623"/>
        <end position="1634"/>
    </location>
</feature>
<dbReference type="CDD" id="cd14365">
    <property type="entry name" value="CUE_N4BP2"/>
    <property type="match status" value="1"/>
</dbReference>
<feature type="region of interest" description="Disordered" evidence="1">
    <location>
        <begin position="178"/>
        <end position="242"/>
    </location>
</feature>
<evidence type="ECO:0000313" key="4">
    <source>
        <dbReference type="EMBL" id="KAJ8336018.1"/>
    </source>
</evidence>
<feature type="domain" description="Smr" evidence="2">
    <location>
        <begin position="1731"/>
        <end position="1810"/>
    </location>
</feature>
<reference evidence="4" key="1">
    <citation type="journal article" date="2023" name="Science">
        <title>Genome structures resolve the early diversification of teleost fishes.</title>
        <authorList>
            <person name="Parey E."/>
            <person name="Louis A."/>
            <person name="Montfort J."/>
            <person name="Bouchez O."/>
            <person name="Roques C."/>
            <person name="Iampietro C."/>
            <person name="Lluch J."/>
            <person name="Castinel A."/>
            <person name="Donnadieu C."/>
            <person name="Desvignes T."/>
            <person name="Floi Bucao C."/>
            <person name="Jouanno E."/>
            <person name="Wen M."/>
            <person name="Mejri S."/>
            <person name="Dirks R."/>
            <person name="Jansen H."/>
            <person name="Henkel C."/>
            <person name="Chen W.J."/>
            <person name="Zahm M."/>
            <person name="Cabau C."/>
            <person name="Klopp C."/>
            <person name="Thompson A.W."/>
            <person name="Robinson-Rechavi M."/>
            <person name="Braasch I."/>
            <person name="Lecointre G."/>
            <person name="Bobe J."/>
            <person name="Postlethwait J.H."/>
            <person name="Berthelot C."/>
            <person name="Roest Crollius H."/>
            <person name="Guiguen Y."/>
        </authorList>
    </citation>
    <scope>NUCLEOTIDE SEQUENCE</scope>
    <source>
        <strain evidence="4">WJC10195</strain>
    </source>
</reference>
<protein>
    <recommendedName>
        <fullName evidence="6">NEDD4-binding protein 2</fullName>
    </recommendedName>
</protein>
<feature type="domain" description="CUE" evidence="3">
    <location>
        <begin position="59"/>
        <end position="102"/>
    </location>
</feature>
<evidence type="ECO:0000259" key="3">
    <source>
        <dbReference type="PROSITE" id="PS51140"/>
    </source>
</evidence>
<dbReference type="SUPFAM" id="SSF160443">
    <property type="entry name" value="SMR domain-like"/>
    <property type="match status" value="1"/>
</dbReference>
<dbReference type="Pfam" id="PF25124">
    <property type="entry name" value="DUF7816"/>
    <property type="match status" value="1"/>
</dbReference>
<dbReference type="InterPro" id="IPR013899">
    <property type="entry name" value="DUF1771"/>
</dbReference>
<dbReference type="InterPro" id="IPR027417">
    <property type="entry name" value="P-loop_NTPase"/>
</dbReference>
<dbReference type="Pfam" id="PF25125">
    <property type="entry name" value="DUF7817"/>
    <property type="match status" value="1"/>
</dbReference>
<dbReference type="Gene3D" id="3.40.50.300">
    <property type="entry name" value="P-loop containing nucleotide triphosphate hydrolases"/>
    <property type="match status" value="1"/>
</dbReference>
<feature type="region of interest" description="Disordered" evidence="1">
    <location>
        <begin position="619"/>
        <end position="672"/>
    </location>
</feature>
<dbReference type="PANTHER" id="PTHR46535">
    <property type="entry name" value="NEDD4-BINDING PROTEIN 2"/>
    <property type="match status" value="1"/>
</dbReference>
<dbReference type="OrthoDB" id="3231855at2759"/>